<evidence type="ECO:0000313" key="3">
    <source>
        <dbReference type="Proteomes" id="UP000547209"/>
    </source>
</evidence>
<protein>
    <submittedName>
        <fullName evidence="2">DUF2726 domain-containing protein</fullName>
    </submittedName>
</protein>
<name>A0A7X0RPJ3_9BACL</name>
<proteinExistence type="predicted"/>
<dbReference type="Pfam" id="PF10881">
    <property type="entry name" value="DUF2726"/>
    <property type="match status" value="1"/>
</dbReference>
<keyword evidence="3" id="KW-1185">Reference proteome</keyword>
<sequence>MNKEIFNKYENVTYQRLNDICKAMNASVFPKVRIADVFNISQSGLTNTEYSFALKSHFDFTIYNNDRLLPLFALEFDGESHKGEVQKERDAIKNKLCLQFDLPLLRINSRYLVKKYRNYDLLSWCVDVWFSAEAFFKSQEDGIVPLDEIFDPQSIYYDSSKEDIKFPMFMSYDIRRSFRNLNEQGKLKSSSPNIWIGTDSNKNYYGLSWIYLNDSEGLLTTSGIRTQQFPISECDLLNEIMTFDLFDQYNEHQLFKIPKHEIHNKIKKYEEKYKIAFLSVG</sequence>
<dbReference type="EMBL" id="JACJVP010000006">
    <property type="protein sequence ID" value="MBB6670050.1"/>
    <property type="molecule type" value="Genomic_DNA"/>
</dbReference>
<dbReference type="RefSeq" id="WP_185141486.1">
    <property type="nucleotide sequence ID" value="NZ_JACJVP010000006.1"/>
</dbReference>
<dbReference type="AlphaFoldDB" id="A0A7X0RPJ3"/>
<dbReference type="InterPro" id="IPR024402">
    <property type="entry name" value="DUF2726"/>
</dbReference>
<reference evidence="2 3" key="1">
    <citation type="submission" date="2020-08" db="EMBL/GenBank/DDBJ databases">
        <title>Cohnella phylogeny.</title>
        <authorList>
            <person name="Dunlap C."/>
        </authorList>
    </citation>
    <scope>NUCLEOTIDE SEQUENCE [LARGE SCALE GENOMIC DNA]</scope>
    <source>
        <strain evidence="2 3">DSM 28246</strain>
    </source>
</reference>
<dbReference type="Proteomes" id="UP000547209">
    <property type="component" value="Unassembled WGS sequence"/>
</dbReference>
<evidence type="ECO:0000313" key="2">
    <source>
        <dbReference type="EMBL" id="MBB6670050.1"/>
    </source>
</evidence>
<comment type="caution">
    <text evidence="2">The sequence shown here is derived from an EMBL/GenBank/DDBJ whole genome shotgun (WGS) entry which is preliminary data.</text>
</comment>
<organism evidence="2 3">
    <name type="scientific">Cohnella nanjingensis</name>
    <dbReference type="NCBI Taxonomy" id="1387779"/>
    <lineage>
        <taxon>Bacteria</taxon>
        <taxon>Bacillati</taxon>
        <taxon>Bacillota</taxon>
        <taxon>Bacilli</taxon>
        <taxon>Bacillales</taxon>
        <taxon>Paenibacillaceae</taxon>
        <taxon>Cohnella</taxon>
    </lineage>
</organism>
<gene>
    <name evidence="2" type="ORF">H7C19_05045</name>
</gene>
<feature type="domain" description="DUF2726" evidence="1">
    <location>
        <begin position="3"/>
        <end position="118"/>
    </location>
</feature>
<evidence type="ECO:0000259" key="1">
    <source>
        <dbReference type="Pfam" id="PF10881"/>
    </source>
</evidence>
<accession>A0A7X0RPJ3</accession>